<dbReference type="RefSeq" id="WP_034879725.1">
    <property type="nucleotide sequence ID" value="NZ_JOKG01000007.1"/>
</dbReference>
<keyword evidence="1" id="KW-0472">Membrane</keyword>
<dbReference type="EMBL" id="JOKG01000007">
    <property type="protein sequence ID" value="KEQ11460.1"/>
    <property type="molecule type" value="Genomic_DNA"/>
</dbReference>
<keyword evidence="1" id="KW-0812">Transmembrane</keyword>
<dbReference type="AlphaFoldDB" id="A0A081MZ37"/>
<dbReference type="Proteomes" id="UP000028006">
    <property type="component" value="Unassembled WGS sequence"/>
</dbReference>
<name>A0A081MZ37_9GAMM</name>
<proteinExistence type="predicted"/>
<reference evidence="2 3" key="1">
    <citation type="submission" date="2014-06" db="EMBL/GenBank/DDBJ databases">
        <title>Whole Genome Sequences of Three Symbiotic Endozoicomonas Bacteria.</title>
        <authorList>
            <person name="Neave M.J."/>
            <person name="Apprill A."/>
            <person name="Voolstra C.R."/>
        </authorList>
    </citation>
    <scope>NUCLEOTIDE SEQUENCE [LARGE SCALE GENOMIC DNA]</scope>
    <source>
        <strain evidence="2 3">LMG 24815</strain>
    </source>
</reference>
<sequence>MGSVLKSSSVFSLLFAFTLWLNAFTVYAGEPKASLHLEPSVSTTTAGQQIELALTIRHDEGIEVIFNPQQQSWGEMEFLSSHTSARYWVNGQWQYIVYMDTAFLIPGQYQTPVFTADVFDDSQHWELDTAALPLHILSSFDDSPVDVQDTVGLPQRQTETSYFSLFLVMLAMVAVLTSVLFHQRRRKALPVQQHKALSASDIATQADEAGMADWEALRHWLMVTTGADPVGKLTTSEPLLHRYQFLRFGRTTRLDDFIEFCDLCQKKWGQKKCGQEK</sequence>
<feature type="transmembrane region" description="Helical" evidence="1">
    <location>
        <begin position="162"/>
        <end position="181"/>
    </location>
</feature>
<evidence type="ECO:0000313" key="3">
    <source>
        <dbReference type="Proteomes" id="UP000028006"/>
    </source>
</evidence>
<gene>
    <name evidence="2" type="ORF">GZ77_25510</name>
</gene>
<evidence type="ECO:0000256" key="1">
    <source>
        <dbReference type="SAM" id="Phobius"/>
    </source>
</evidence>
<keyword evidence="3" id="KW-1185">Reference proteome</keyword>
<evidence type="ECO:0000313" key="2">
    <source>
        <dbReference type="EMBL" id="KEQ11460.1"/>
    </source>
</evidence>
<protein>
    <submittedName>
        <fullName evidence="2">Uncharacterized protein</fullName>
    </submittedName>
</protein>
<organism evidence="2 3">
    <name type="scientific">Endozoicomonas montiporae</name>
    <dbReference type="NCBI Taxonomy" id="1027273"/>
    <lineage>
        <taxon>Bacteria</taxon>
        <taxon>Pseudomonadati</taxon>
        <taxon>Pseudomonadota</taxon>
        <taxon>Gammaproteobacteria</taxon>
        <taxon>Oceanospirillales</taxon>
        <taxon>Endozoicomonadaceae</taxon>
        <taxon>Endozoicomonas</taxon>
    </lineage>
</organism>
<keyword evidence="1" id="KW-1133">Transmembrane helix</keyword>
<comment type="caution">
    <text evidence="2">The sequence shown here is derived from an EMBL/GenBank/DDBJ whole genome shotgun (WGS) entry which is preliminary data.</text>
</comment>
<accession>A0A081MZ37</accession>